<gene>
    <name evidence="2" type="ORF">HETIRDRAFT_419333</name>
</gene>
<evidence type="ECO:0000313" key="2">
    <source>
        <dbReference type="EMBL" id="ETW79664.1"/>
    </source>
</evidence>
<dbReference type="RefSeq" id="XP_009548228.1">
    <property type="nucleotide sequence ID" value="XM_009549933.1"/>
</dbReference>
<dbReference type="InParanoid" id="W4K1R4"/>
<dbReference type="HOGENOM" id="CLU_392806_0_0_1"/>
<feature type="region of interest" description="Disordered" evidence="1">
    <location>
        <begin position="635"/>
        <end position="702"/>
    </location>
</feature>
<feature type="compositionally biased region" description="Low complexity" evidence="1">
    <location>
        <begin position="637"/>
        <end position="653"/>
    </location>
</feature>
<evidence type="ECO:0000313" key="3">
    <source>
        <dbReference type="Proteomes" id="UP000030671"/>
    </source>
</evidence>
<feature type="compositionally biased region" description="Polar residues" evidence="1">
    <location>
        <begin position="545"/>
        <end position="567"/>
    </location>
</feature>
<feature type="region of interest" description="Disordered" evidence="1">
    <location>
        <begin position="39"/>
        <end position="58"/>
    </location>
</feature>
<protein>
    <submittedName>
        <fullName evidence="2">Uncharacterized protein</fullName>
    </submittedName>
</protein>
<dbReference type="GeneID" id="20673563"/>
<feature type="compositionally biased region" description="Polar residues" evidence="1">
    <location>
        <begin position="654"/>
        <end position="666"/>
    </location>
</feature>
<sequence>MSRVHAQEASSFNVPCTSPDSTLAVVSVRLPLVRNPTPSEAAVSSVHKKTSESSTNPTSHLFSHELLCISTSTHSFPSAWACDQSGDFSLPSITYASPVSSNELDLSDNLCQDYAQVICNGVFPAPPPCAVTGYFQPSLGTRLFSVPEESAELETLSDSDALSNSPSLSGGPSRAQMKSWFRDLNGTLSVYNDSCMEFEVVQDSEDEHEDPFLFDQLVCTPHPSTTEIVSQDLFVGTPTFRLSHQISFAPLASSNHTDQRRFSITRKQTTHGIVFTQRIGVEEGNKWTLRVPATGLPHDMVALLQELEALAIDLQPQPVEPDQDLPTIVITQSAQSISPISKPTRVIDETKAITQSAKAQHPPSDSGQGEEVPISALLKGKSRAIDPVDHAEATLDSTGSTMASPSNLPCPPSDSNFTCIYLPDLAPEFLSGSSTSPILEPAYGFHSRPASIHTSPTPRRPHVFSKIKTPNLSFNSSNRKSPVAHVRSPIANRSSIAKSALPTQPQRHNLSQTEFATARHTASHLASNSCATNARGASKAREQTSNDINRPLITNQSNTHAPATSSLRYDVQMRSSAPPPSTSVSPSRLPQLKTRGFLGGFGFKAKTPLAASNAPTMPQTIHAAESGVKSFFGGRWQQSQHDSSKQSSVFSQSPGRTSGTRHTTQPGHALVVMPSPPRTLTTGEPRKMPRLPSARNLLKKLK</sequence>
<dbReference type="OrthoDB" id="3254051at2759"/>
<dbReference type="KEGG" id="hir:HETIRDRAFT_419333"/>
<name>W4K1R4_HETIT</name>
<dbReference type="AlphaFoldDB" id="W4K1R4"/>
<reference evidence="2 3" key="1">
    <citation type="journal article" date="2012" name="New Phytol.">
        <title>Insight into trade-off between wood decay and parasitism from the genome of a fungal forest pathogen.</title>
        <authorList>
            <person name="Olson A."/>
            <person name="Aerts A."/>
            <person name="Asiegbu F."/>
            <person name="Belbahri L."/>
            <person name="Bouzid O."/>
            <person name="Broberg A."/>
            <person name="Canback B."/>
            <person name="Coutinho P.M."/>
            <person name="Cullen D."/>
            <person name="Dalman K."/>
            <person name="Deflorio G."/>
            <person name="van Diepen L.T."/>
            <person name="Dunand C."/>
            <person name="Duplessis S."/>
            <person name="Durling M."/>
            <person name="Gonthier P."/>
            <person name="Grimwood J."/>
            <person name="Fossdal C.G."/>
            <person name="Hansson D."/>
            <person name="Henrissat B."/>
            <person name="Hietala A."/>
            <person name="Himmelstrand K."/>
            <person name="Hoffmeister D."/>
            <person name="Hogberg N."/>
            <person name="James T.Y."/>
            <person name="Karlsson M."/>
            <person name="Kohler A."/>
            <person name="Kues U."/>
            <person name="Lee Y.H."/>
            <person name="Lin Y.C."/>
            <person name="Lind M."/>
            <person name="Lindquist E."/>
            <person name="Lombard V."/>
            <person name="Lucas S."/>
            <person name="Lunden K."/>
            <person name="Morin E."/>
            <person name="Murat C."/>
            <person name="Park J."/>
            <person name="Raffaello T."/>
            <person name="Rouze P."/>
            <person name="Salamov A."/>
            <person name="Schmutz J."/>
            <person name="Solheim H."/>
            <person name="Stahlberg J."/>
            <person name="Velez H."/>
            <person name="de Vries R.P."/>
            <person name="Wiebenga A."/>
            <person name="Woodward S."/>
            <person name="Yakovlev I."/>
            <person name="Garbelotto M."/>
            <person name="Martin F."/>
            <person name="Grigoriev I.V."/>
            <person name="Stenlid J."/>
        </authorList>
    </citation>
    <scope>NUCLEOTIDE SEQUENCE [LARGE SCALE GENOMIC DNA]</scope>
    <source>
        <strain evidence="2 3">TC 32-1</strain>
    </source>
</reference>
<evidence type="ECO:0000256" key="1">
    <source>
        <dbReference type="SAM" id="MobiDB-lite"/>
    </source>
</evidence>
<proteinExistence type="predicted"/>
<keyword evidence="3" id="KW-1185">Reference proteome</keyword>
<organism evidence="2 3">
    <name type="scientific">Heterobasidion irregulare (strain TC 32-1)</name>
    <dbReference type="NCBI Taxonomy" id="747525"/>
    <lineage>
        <taxon>Eukaryota</taxon>
        <taxon>Fungi</taxon>
        <taxon>Dikarya</taxon>
        <taxon>Basidiomycota</taxon>
        <taxon>Agaricomycotina</taxon>
        <taxon>Agaricomycetes</taxon>
        <taxon>Russulales</taxon>
        <taxon>Bondarzewiaceae</taxon>
        <taxon>Heterobasidion</taxon>
        <taxon>Heterobasidion annosum species complex</taxon>
    </lineage>
</organism>
<accession>W4K1R4</accession>
<dbReference type="Proteomes" id="UP000030671">
    <property type="component" value="Unassembled WGS sequence"/>
</dbReference>
<dbReference type="EMBL" id="KI925460">
    <property type="protein sequence ID" value="ETW79664.1"/>
    <property type="molecule type" value="Genomic_DNA"/>
</dbReference>
<feature type="region of interest" description="Disordered" evidence="1">
    <location>
        <begin position="524"/>
        <end position="593"/>
    </location>
</feature>